<feature type="compositionally biased region" description="Low complexity" evidence="2">
    <location>
        <begin position="274"/>
        <end position="284"/>
    </location>
</feature>
<dbReference type="Proteomes" id="UP000054937">
    <property type="component" value="Unassembled WGS sequence"/>
</dbReference>
<evidence type="ECO:0000313" key="4">
    <source>
        <dbReference type="Proteomes" id="UP000054937"/>
    </source>
</evidence>
<gene>
    <name evidence="3" type="ORF">PPERSA_01498</name>
</gene>
<evidence type="ECO:0000256" key="2">
    <source>
        <dbReference type="SAM" id="MobiDB-lite"/>
    </source>
</evidence>
<accession>A0A0V0QHE9</accession>
<comment type="caution">
    <text evidence="3">The sequence shown here is derived from an EMBL/GenBank/DDBJ whole genome shotgun (WGS) entry which is preliminary data.</text>
</comment>
<keyword evidence="1" id="KW-0175">Coiled coil</keyword>
<evidence type="ECO:0000313" key="3">
    <source>
        <dbReference type="EMBL" id="KRX01595.1"/>
    </source>
</evidence>
<organism evidence="3 4">
    <name type="scientific">Pseudocohnilembus persalinus</name>
    <name type="common">Ciliate</name>
    <dbReference type="NCBI Taxonomy" id="266149"/>
    <lineage>
        <taxon>Eukaryota</taxon>
        <taxon>Sar</taxon>
        <taxon>Alveolata</taxon>
        <taxon>Ciliophora</taxon>
        <taxon>Intramacronucleata</taxon>
        <taxon>Oligohymenophorea</taxon>
        <taxon>Scuticociliatia</taxon>
        <taxon>Philasterida</taxon>
        <taxon>Pseudocohnilembidae</taxon>
        <taxon>Pseudocohnilembus</taxon>
    </lineage>
</organism>
<feature type="coiled-coil region" evidence="1">
    <location>
        <begin position="165"/>
        <end position="196"/>
    </location>
</feature>
<dbReference type="EMBL" id="LDAU01000170">
    <property type="protein sequence ID" value="KRX01595.1"/>
    <property type="molecule type" value="Genomic_DNA"/>
</dbReference>
<keyword evidence="4" id="KW-1185">Reference proteome</keyword>
<proteinExistence type="predicted"/>
<feature type="region of interest" description="Disordered" evidence="2">
    <location>
        <begin position="261"/>
        <end position="284"/>
    </location>
</feature>
<protein>
    <submittedName>
        <fullName evidence="3">Uncharacterized protein</fullName>
    </submittedName>
</protein>
<evidence type="ECO:0000256" key="1">
    <source>
        <dbReference type="SAM" id="Coils"/>
    </source>
</evidence>
<dbReference type="InParanoid" id="A0A0V0QHE9"/>
<dbReference type="AlphaFoldDB" id="A0A0V0QHE9"/>
<name>A0A0V0QHE9_PSEPJ</name>
<sequence>MNFPNIPKSTKSSVSQSQTNFYYNNQDNSPVIRPSTQEYYNTKLWKQAKPQLLQLQQLDQECDEQDKIVNNFNKTFENKQSYKSYLEQNFPFMENQEYYGTNNQEKLQRKDFQKQINYSRSYQFIKNKGISQEQYKMKELDFEEIERRVQERKKKRMIKKNELTVEQLYDIRVKMLQELKNEENNVKKKFEVMNSIFEKELNIGKRKIYMQKMQEQKEKQRLEMLSRQQVFNSFTNLLALNNSQKNRILLKQQNRRKFEEMLERQRQKNRRIKSQQQQESAEQEQNYLANSYLSGFSDNYVQQNEIQMAQNNQSIFGKQNNSQLINNGREYQLNRFLSQQNSQNLEQIVESEIDENDSDYVEGGSEIEGEDSQTDKIFSRFNNIISPNYKNIQSKVKTGKGQIKIKNKNYSLQNSLSNSQQLKINKYSNDLGNSNKLQGIDKQIQIYKSKFKNAKF</sequence>
<reference evidence="3 4" key="1">
    <citation type="journal article" date="2015" name="Sci. Rep.">
        <title>Genome of the facultative scuticociliatosis pathogen Pseudocohnilembus persalinus provides insight into its virulence through horizontal gene transfer.</title>
        <authorList>
            <person name="Xiong J."/>
            <person name="Wang G."/>
            <person name="Cheng J."/>
            <person name="Tian M."/>
            <person name="Pan X."/>
            <person name="Warren A."/>
            <person name="Jiang C."/>
            <person name="Yuan D."/>
            <person name="Miao W."/>
        </authorList>
    </citation>
    <scope>NUCLEOTIDE SEQUENCE [LARGE SCALE GENOMIC DNA]</scope>
    <source>
        <strain evidence="3">36N120E</strain>
    </source>
</reference>